<feature type="chain" id="PRO_5025507857" description="Ecp2 effector protein domain-containing protein" evidence="1">
    <location>
        <begin position="29"/>
        <end position="185"/>
    </location>
</feature>
<evidence type="ECO:0008006" key="4">
    <source>
        <dbReference type="Google" id="ProtNLM"/>
    </source>
</evidence>
<proteinExistence type="predicted"/>
<dbReference type="EMBL" id="MU004243">
    <property type="protein sequence ID" value="KAF2664291.1"/>
    <property type="molecule type" value="Genomic_DNA"/>
</dbReference>
<evidence type="ECO:0000256" key="1">
    <source>
        <dbReference type="SAM" id="SignalP"/>
    </source>
</evidence>
<dbReference type="AlphaFoldDB" id="A0A6A6TY75"/>
<protein>
    <recommendedName>
        <fullName evidence="4">Ecp2 effector protein domain-containing protein</fullName>
    </recommendedName>
</protein>
<dbReference type="PANTHER" id="PTHR39603">
    <property type="entry name" value="CYANOVIRIN-N DOMAIN-CONTAINING PROTEIN"/>
    <property type="match status" value="1"/>
</dbReference>
<name>A0A6A6TY75_9PEZI</name>
<dbReference type="PANTHER" id="PTHR39603:SF1">
    <property type="entry name" value="CYANOVIRIN-N DOMAIN-CONTAINING PROTEIN"/>
    <property type="match status" value="1"/>
</dbReference>
<sequence length="185" mass="19675">MAFQKAVRTKAWVYTIFTLATVTANSVAASPFTVAHADTMSTYAAASSIASSQAPVSTNVLVQTNGWNVTTQLDSSCLYGTTVDAGNAENCYHFLLSKGTTACEVPDATSHSIFCQVGDAVVMGMSRDRKAERSYCRDVASAVRWVIDNCNNNGRVGGYQAAGGNGNIGVYVVSPDRAHKRSRIM</sequence>
<reference evidence="2" key="1">
    <citation type="journal article" date="2020" name="Stud. Mycol.">
        <title>101 Dothideomycetes genomes: a test case for predicting lifestyles and emergence of pathogens.</title>
        <authorList>
            <person name="Haridas S."/>
            <person name="Albert R."/>
            <person name="Binder M."/>
            <person name="Bloem J."/>
            <person name="Labutti K."/>
            <person name="Salamov A."/>
            <person name="Andreopoulos B."/>
            <person name="Baker S."/>
            <person name="Barry K."/>
            <person name="Bills G."/>
            <person name="Bluhm B."/>
            <person name="Cannon C."/>
            <person name="Castanera R."/>
            <person name="Culley D."/>
            <person name="Daum C."/>
            <person name="Ezra D."/>
            <person name="Gonzalez J."/>
            <person name="Henrissat B."/>
            <person name="Kuo A."/>
            <person name="Liang C."/>
            <person name="Lipzen A."/>
            <person name="Lutzoni F."/>
            <person name="Magnuson J."/>
            <person name="Mondo S."/>
            <person name="Nolan M."/>
            <person name="Ohm R."/>
            <person name="Pangilinan J."/>
            <person name="Park H.-J."/>
            <person name="Ramirez L."/>
            <person name="Alfaro M."/>
            <person name="Sun H."/>
            <person name="Tritt A."/>
            <person name="Yoshinaga Y."/>
            <person name="Zwiers L.-H."/>
            <person name="Turgeon B."/>
            <person name="Goodwin S."/>
            <person name="Spatafora J."/>
            <person name="Crous P."/>
            <person name="Grigoriev I."/>
        </authorList>
    </citation>
    <scope>NUCLEOTIDE SEQUENCE</scope>
    <source>
        <strain evidence="2">CBS 115976</strain>
    </source>
</reference>
<dbReference type="Proteomes" id="UP000799302">
    <property type="component" value="Unassembled WGS sequence"/>
</dbReference>
<gene>
    <name evidence="2" type="ORF">BT63DRAFT_465142</name>
</gene>
<keyword evidence="3" id="KW-1185">Reference proteome</keyword>
<evidence type="ECO:0000313" key="2">
    <source>
        <dbReference type="EMBL" id="KAF2664291.1"/>
    </source>
</evidence>
<organism evidence="2 3">
    <name type="scientific">Microthyrium microscopicum</name>
    <dbReference type="NCBI Taxonomy" id="703497"/>
    <lineage>
        <taxon>Eukaryota</taxon>
        <taxon>Fungi</taxon>
        <taxon>Dikarya</taxon>
        <taxon>Ascomycota</taxon>
        <taxon>Pezizomycotina</taxon>
        <taxon>Dothideomycetes</taxon>
        <taxon>Dothideomycetes incertae sedis</taxon>
        <taxon>Microthyriales</taxon>
        <taxon>Microthyriaceae</taxon>
        <taxon>Microthyrium</taxon>
    </lineage>
</organism>
<evidence type="ECO:0000313" key="3">
    <source>
        <dbReference type="Proteomes" id="UP000799302"/>
    </source>
</evidence>
<dbReference type="OrthoDB" id="4636156at2759"/>
<accession>A0A6A6TY75</accession>
<feature type="signal peptide" evidence="1">
    <location>
        <begin position="1"/>
        <end position="28"/>
    </location>
</feature>
<keyword evidence="1" id="KW-0732">Signal</keyword>